<dbReference type="PANTHER" id="PTHR46008">
    <property type="entry name" value="LEAF RUST 10 DISEASE-RESISTANCE LOCUS RECEPTOR-LIKE PROTEIN KINASE-LIKE 1.4"/>
    <property type="match status" value="1"/>
</dbReference>
<evidence type="ECO:0000256" key="17">
    <source>
        <dbReference type="ARBA" id="ARBA00048679"/>
    </source>
</evidence>
<gene>
    <name evidence="23" type="ORF">HKW66_Vig0197390</name>
</gene>
<keyword evidence="4" id="KW-0723">Serine/threonine-protein kinase</keyword>
<dbReference type="Proteomes" id="UP000743370">
    <property type="component" value="Unassembled WGS sequence"/>
</dbReference>
<evidence type="ECO:0000256" key="18">
    <source>
        <dbReference type="PROSITE-ProRule" id="PRU10141"/>
    </source>
</evidence>
<protein>
    <recommendedName>
        <fullName evidence="2">non-specific serine/threonine protein kinase</fullName>
        <ecNumber evidence="2">2.7.11.1</ecNumber>
    </recommendedName>
</protein>
<accession>A0A8T0KTP1</accession>
<keyword evidence="5" id="KW-0597">Phosphoprotein</keyword>
<organism evidence="23 24">
    <name type="scientific">Phaseolus angularis</name>
    <name type="common">Azuki bean</name>
    <name type="synonym">Vigna angularis</name>
    <dbReference type="NCBI Taxonomy" id="3914"/>
    <lineage>
        <taxon>Eukaryota</taxon>
        <taxon>Viridiplantae</taxon>
        <taxon>Streptophyta</taxon>
        <taxon>Embryophyta</taxon>
        <taxon>Tracheophyta</taxon>
        <taxon>Spermatophyta</taxon>
        <taxon>Magnoliopsida</taxon>
        <taxon>eudicotyledons</taxon>
        <taxon>Gunneridae</taxon>
        <taxon>Pentapetalae</taxon>
        <taxon>rosids</taxon>
        <taxon>fabids</taxon>
        <taxon>Fabales</taxon>
        <taxon>Fabaceae</taxon>
        <taxon>Papilionoideae</taxon>
        <taxon>50 kb inversion clade</taxon>
        <taxon>NPAAA clade</taxon>
        <taxon>indigoferoid/millettioid clade</taxon>
        <taxon>Phaseoleae</taxon>
        <taxon>Vigna</taxon>
    </lineage>
</organism>
<evidence type="ECO:0000256" key="15">
    <source>
        <dbReference type="ARBA" id="ARBA00023180"/>
    </source>
</evidence>
<evidence type="ECO:0000256" key="9">
    <source>
        <dbReference type="ARBA" id="ARBA00022741"/>
    </source>
</evidence>
<evidence type="ECO:0000256" key="11">
    <source>
        <dbReference type="ARBA" id="ARBA00022840"/>
    </source>
</evidence>
<dbReference type="PROSITE" id="PS00108">
    <property type="entry name" value="PROTEIN_KINASE_ST"/>
    <property type="match status" value="1"/>
</dbReference>
<comment type="subcellular location">
    <subcellularLocation>
        <location evidence="1">Cell membrane</location>
        <topology evidence="1">Single-pass type I membrane protein</topology>
    </subcellularLocation>
</comment>
<keyword evidence="12 20" id="KW-1133">Transmembrane helix</keyword>
<evidence type="ECO:0000256" key="21">
    <source>
        <dbReference type="SAM" id="SignalP"/>
    </source>
</evidence>
<dbReference type="Pfam" id="PF07714">
    <property type="entry name" value="PK_Tyr_Ser-Thr"/>
    <property type="match status" value="1"/>
</dbReference>
<dbReference type="PROSITE" id="PS50011">
    <property type="entry name" value="PROTEIN_KINASE_DOM"/>
    <property type="match status" value="1"/>
</dbReference>
<sequence>MSPVHGFVLLLLFSKFMPLLLAAGDHGRCSFPCGYLGNLTFPFTITGRPDCGFLSIRNCSDDPHTPKYIQLQPNGGWVQVVTTYSLISSSTIRFATFQFRDKYFYDLLQNRSCEVFTNSYTLPLKSHFAAFRLLYNTSLFLCNKTLNATNKNMSKYNACLGYDIYYNHFNKTDEDASQSSLKACKKVLLPIKDVPDANDPFTFVTGDVTVVVTLTDQCSDCHYRKRGQCQLDSREQFCCANAPEKSSRWKVKLALGLGIGVPCMMLIGLLFFLLLRKRKHATSGGQLKSRDSYSDSSSISLRANSAEYFGVPLFSYAQLKEVTNNFDHAQELGDGGFGTVYYGKLPDGREVAVKRLYEHNWRRVEQFMNEVKILTRLRHKNLVSLYGCTSRHSRELLLVYEYISNGTVACHLHGGLTKPGFLPWPTRMKIAIETASALAYLHASDIIHRDVKTNNILLDNNFCVKVADFGLSRDFPNDVTHVSTAPQGSPGYLDPEYYSCYQLTIKSDVYSFGVVLIELLSSKPAVDMNRSRDEINLSNLAVRKIQESAIGELVDPCLGFDSDSRVKGMIVSVAGLALQCLQREKELRPSMDEVLHELQRIESGKDEIDVDNGGVAESRAHSPPPASPEWDEAVLLKNTNPTSPDTVTDKWESKCTTPNISG</sequence>
<evidence type="ECO:0000256" key="16">
    <source>
        <dbReference type="ARBA" id="ARBA00047899"/>
    </source>
</evidence>
<evidence type="ECO:0000256" key="1">
    <source>
        <dbReference type="ARBA" id="ARBA00004251"/>
    </source>
</evidence>
<evidence type="ECO:0000256" key="10">
    <source>
        <dbReference type="ARBA" id="ARBA00022777"/>
    </source>
</evidence>
<keyword evidence="15" id="KW-0325">Glycoprotein</keyword>
<dbReference type="InterPro" id="IPR017441">
    <property type="entry name" value="Protein_kinase_ATP_BS"/>
</dbReference>
<evidence type="ECO:0000256" key="7">
    <source>
        <dbReference type="ARBA" id="ARBA00022692"/>
    </source>
</evidence>
<comment type="catalytic activity">
    <reaction evidence="16">
        <text>L-threonyl-[protein] + ATP = O-phospho-L-threonyl-[protein] + ADP + H(+)</text>
        <dbReference type="Rhea" id="RHEA:46608"/>
        <dbReference type="Rhea" id="RHEA-COMP:11060"/>
        <dbReference type="Rhea" id="RHEA-COMP:11605"/>
        <dbReference type="ChEBI" id="CHEBI:15378"/>
        <dbReference type="ChEBI" id="CHEBI:30013"/>
        <dbReference type="ChEBI" id="CHEBI:30616"/>
        <dbReference type="ChEBI" id="CHEBI:61977"/>
        <dbReference type="ChEBI" id="CHEBI:456216"/>
        <dbReference type="EC" id="2.7.11.1"/>
    </reaction>
</comment>
<keyword evidence="9 18" id="KW-0547">Nucleotide-binding</keyword>
<feature type="region of interest" description="Disordered" evidence="19">
    <location>
        <begin position="602"/>
        <end position="662"/>
    </location>
</feature>
<dbReference type="Gene3D" id="3.30.200.20">
    <property type="entry name" value="Phosphorylase Kinase, domain 1"/>
    <property type="match status" value="1"/>
</dbReference>
<dbReference type="InterPro" id="IPR001245">
    <property type="entry name" value="Ser-Thr/Tyr_kinase_cat_dom"/>
</dbReference>
<feature type="chain" id="PRO_5035928371" description="non-specific serine/threonine protein kinase" evidence="21">
    <location>
        <begin position="23"/>
        <end position="662"/>
    </location>
</feature>
<dbReference type="EMBL" id="JABFOF010000003">
    <property type="protein sequence ID" value="KAG2401225.1"/>
    <property type="molecule type" value="Genomic_DNA"/>
</dbReference>
<dbReference type="GO" id="GO:0005886">
    <property type="term" value="C:plasma membrane"/>
    <property type="evidence" value="ECO:0007669"/>
    <property type="project" value="UniProtKB-SubCell"/>
</dbReference>
<evidence type="ECO:0000256" key="13">
    <source>
        <dbReference type="ARBA" id="ARBA00023136"/>
    </source>
</evidence>
<dbReference type="GO" id="GO:0004674">
    <property type="term" value="F:protein serine/threonine kinase activity"/>
    <property type="evidence" value="ECO:0007669"/>
    <property type="project" value="UniProtKB-KW"/>
</dbReference>
<keyword evidence="10 23" id="KW-0418">Kinase</keyword>
<evidence type="ECO:0000256" key="4">
    <source>
        <dbReference type="ARBA" id="ARBA00022527"/>
    </source>
</evidence>
<feature type="compositionally biased region" description="Polar residues" evidence="19">
    <location>
        <begin position="637"/>
        <end position="646"/>
    </location>
</feature>
<feature type="domain" description="Protein kinase" evidence="22">
    <location>
        <begin position="326"/>
        <end position="599"/>
    </location>
</feature>
<proteinExistence type="predicted"/>
<evidence type="ECO:0000313" key="24">
    <source>
        <dbReference type="Proteomes" id="UP000743370"/>
    </source>
</evidence>
<evidence type="ECO:0000256" key="12">
    <source>
        <dbReference type="ARBA" id="ARBA00022989"/>
    </source>
</evidence>
<dbReference type="Gene3D" id="1.10.510.10">
    <property type="entry name" value="Transferase(Phosphotransferase) domain 1"/>
    <property type="match status" value="1"/>
</dbReference>
<dbReference type="PROSITE" id="PS00107">
    <property type="entry name" value="PROTEIN_KINASE_ATP"/>
    <property type="match status" value="1"/>
</dbReference>
<feature type="signal peptide" evidence="21">
    <location>
        <begin position="1"/>
        <end position="22"/>
    </location>
</feature>
<evidence type="ECO:0000313" key="23">
    <source>
        <dbReference type="EMBL" id="KAG2401225.1"/>
    </source>
</evidence>
<dbReference type="FunFam" id="1.10.510.10:FF:000161">
    <property type="entry name" value="Wall-associated receptor kinase-like 20"/>
    <property type="match status" value="1"/>
</dbReference>
<dbReference type="CDD" id="cd14066">
    <property type="entry name" value="STKc_IRAK"/>
    <property type="match status" value="1"/>
</dbReference>
<keyword evidence="13 20" id="KW-0472">Membrane</keyword>
<dbReference type="SMART" id="SM00220">
    <property type="entry name" value="S_TKc"/>
    <property type="match status" value="1"/>
</dbReference>
<keyword evidence="8 21" id="KW-0732">Signal</keyword>
<keyword evidence="14 23" id="KW-0675">Receptor</keyword>
<evidence type="ECO:0000256" key="6">
    <source>
        <dbReference type="ARBA" id="ARBA00022679"/>
    </source>
</evidence>
<dbReference type="SUPFAM" id="SSF56112">
    <property type="entry name" value="Protein kinase-like (PK-like)"/>
    <property type="match status" value="1"/>
</dbReference>
<reference evidence="23 24" key="1">
    <citation type="submission" date="2020-05" db="EMBL/GenBank/DDBJ databases">
        <title>Vigna angularis (adzuki bean) Var. LongXiaoDou No. 4 denovo assembly.</title>
        <authorList>
            <person name="Xiang H."/>
        </authorList>
    </citation>
    <scope>NUCLEOTIDE SEQUENCE [LARGE SCALE GENOMIC DNA]</scope>
    <source>
        <tissue evidence="23">Leaf</tissue>
    </source>
</reference>
<evidence type="ECO:0000256" key="20">
    <source>
        <dbReference type="SAM" id="Phobius"/>
    </source>
</evidence>
<dbReference type="FunFam" id="3.30.200.20:FF:000214">
    <property type="entry name" value="WAK1-OsWAK receptor-like cytoplasmic kinase (OsWAK-RLCK)"/>
    <property type="match status" value="1"/>
</dbReference>
<dbReference type="InterPro" id="IPR000719">
    <property type="entry name" value="Prot_kinase_dom"/>
</dbReference>
<evidence type="ECO:0000256" key="5">
    <source>
        <dbReference type="ARBA" id="ARBA00022553"/>
    </source>
</evidence>
<comment type="caution">
    <text evidence="23">The sequence shown here is derived from an EMBL/GenBank/DDBJ whole genome shotgun (WGS) entry which is preliminary data.</text>
</comment>
<evidence type="ECO:0000256" key="3">
    <source>
        <dbReference type="ARBA" id="ARBA00022475"/>
    </source>
</evidence>
<keyword evidence="3" id="KW-1003">Cell membrane</keyword>
<dbReference type="GO" id="GO:0005524">
    <property type="term" value="F:ATP binding"/>
    <property type="evidence" value="ECO:0007669"/>
    <property type="project" value="UniProtKB-UniRule"/>
</dbReference>
<dbReference type="InterPro" id="IPR008271">
    <property type="entry name" value="Ser/Thr_kinase_AS"/>
</dbReference>
<dbReference type="PANTHER" id="PTHR46008:SF2">
    <property type="entry name" value="LEAF RUST 10 DISEASE-RESISTANCE LOCUS RECEPTOR-LIKE PROTEIN KINASE-LIKE 1.4"/>
    <property type="match status" value="1"/>
</dbReference>
<keyword evidence="6" id="KW-0808">Transferase</keyword>
<evidence type="ECO:0000259" key="22">
    <source>
        <dbReference type="PROSITE" id="PS50011"/>
    </source>
</evidence>
<dbReference type="EC" id="2.7.11.1" evidence="2"/>
<dbReference type="InterPro" id="IPR011009">
    <property type="entry name" value="Kinase-like_dom_sf"/>
</dbReference>
<keyword evidence="11 18" id="KW-0067">ATP-binding</keyword>
<comment type="catalytic activity">
    <reaction evidence="17">
        <text>L-seryl-[protein] + ATP = O-phospho-L-seryl-[protein] + ADP + H(+)</text>
        <dbReference type="Rhea" id="RHEA:17989"/>
        <dbReference type="Rhea" id="RHEA-COMP:9863"/>
        <dbReference type="Rhea" id="RHEA-COMP:11604"/>
        <dbReference type="ChEBI" id="CHEBI:15378"/>
        <dbReference type="ChEBI" id="CHEBI:29999"/>
        <dbReference type="ChEBI" id="CHEBI:30616"/>
        <dbReference type="ChEBI" id="CHEBI:83421"/>
        <dbReference type="ChEBI" id="CHEBI:456216"/>
        <dbReference type="EC" id="2.7.11.1"/>
    </reaction>
</comment>
<feature type="binding site" evidence="18">
    <location>
        <position position="354"/>
    </location>
    <ligand>
        <name>ATP</name>
        <dbReference type="ChEBI" id="CHEBI:30616"/>
    </ligand>
</feature>
<evidence type="ECO:0000256" key="2">
    <source>
        <dbReference type="ARBA" id="ARBA00012513"/>
    </source>
</evidence>
<feature type="transmembrane region" description="Helical" evidence="20">
    <location>
        <begin position="253"/>
        <end position="275"/>
    </location>
</feature>
<evidence type="ECO:0000256" key="19">
    <source>
        <dbReference type="SAM" id="MobiDB-lite"/>
    </source>
</evidence>
<name>A0A8T0KTP1_PHAAN</name>
<evidence type="ECO:0000256" key="8">
    <source>
        <dbReference type="ARBA" id="ARBA00022729"/>
    </source>
</evidence>
<evidence type="ECO:0000256" key="14">
    <source>
        <dbReference type="ARBA" id="ARBA00023170"/>
    </source>
</evidence>
<dbReference type="AlphaFoldDB" id="A0A8T0KTP1"/>
<keyword evidence="7 20" id="KW-0812">Transmembrane</keyword>